<dbReference type="PRINTS" id="PR00934">
    <property type="entry name" value="XHISDIPTASE"/>
</dbReference>
<keyword evidence="3" id="KW-0645">Protease</keyword>
<comment type="cofactor">
    <cofactor evidence="1">
        <name>Co(2+)</name>
        <dbReference type="ChEBI" id="CHEBI:48828"/>
    </cofactor>
</comment>
<sequence length="486" mass="53185">MIDALKTREPAILWEEFSAISHIPRCSKCEADILEYIEAAARENEYEIRRDKVGNMVVVLPPTEGCEQLPGIVVQGHVDMVCEQNEGTGHNFDTDPIRLKVDGDWLTADGTTLGADNGIAVASMLALIKGDFPHGSLELLFTVDEETGLTGATDLDPSIIKHRILINLDSEEEGYFYIGCAGGKETFGTLPLEWEKAPANLAKGKISITGLNGGHSGAEIHRELGNSLVCATRILHELKDLPIKLYNMYGGDKHNAIPREAFIEFLIDDAAADRLNRIAARFQDIFRDEFGETEKHVQVKAELQSSTEENYPERVVSAESLEKLSSMLYTIPHGIQSMSRAIPGLVSTSTNFASLKIEDSSVKILTSQRSDIRSQVSDISNRVASSFLLAGGSAEFTREYPGWQPDPDSALLEHAVNAYSKKTGKKPIITSIHAGLECGVIGAKCGGMEMISLGPDIRGAHTPDERVHISSAERVFQFFLELLVSF</sequence>
<evidence type="ECO:0000256" key="8">
    <source>
        <dbReference type="ARBA" id="ARBA00023285"/>
    </source>
</evidence>
<dbReference type="Pfam" id="PF01546">
    <property type="entry name" value="Peptidase_M20"/>
    <property type="match status" value="1"/>
</dbReference>
<evidence type="ECO:0000256" key="11">
    <source>
        <dbReference type="ARBA" id="ARBA00044252"/>
    </source>
</evidence>
<dbReference type="SUPFAM" id="SSF53187">
    <property type="entry name" value="Zn-dependent exopeptidases"/>
    <property type="match status" value="1"/>
</dbReference>
<dbReference type="STRING" id="1307761.L21SP2_2253"/>
<dbReference type="Gene3D" id="3.40.630.10">
    <property type="entry name" value="Zn peptidases"/>
    <property type="match status" value="2"/>
</dbReference>
<dbReference type="PANTHER" id="PTHR43501">
    <property type="entry name" value="CYTOSOL NON-SPECIFIC DIPEPTIDASE"/>
    <property type="match status" value="1"/>
</dbReference>
<dbReference type="OrthoDB" id="9773892at2"/>
<keyword evidence="5 19" id="KW-0378">Hydrolase</keyword>
<protein>
    <recommendedName>
        <fullName evidence="13">Cytosol non-specific dipeptidase</fullName>
        <ecNumber evidence="10">3.4.13.18</ecNumber>
    </recommendedName>
    <alternativeName>
        <fullName evidence="16">Aminoacyl-histidine dipeptidase</fullName>
    </alternativeName>
    <alternativeName>
        <fullName evidence="15">Beta-alanyl-histidine dipeptidase</fullName>
    </alternativeName>
    <alternativeName>
        <fullName evidence="14">Carnosinase</fullName>
    </alternativeName>
    <alternativeName>
        <fullName evidence="11">Peptidase D</fullName>
    </alternativeName>
    <alternativeName>
        <fullName evidence="17">Xaa-His dipeptidase</fullName>
    </alternativeName>
</protein>
<dbReference type="HOGENOM" id="CLU_028526_0_0_12"/>
<dbReference type="eggNOG" id="COG2195">
    <property type="taxonomic scope" value="Bacteria"/>
</dbReference>
<dbReference type="RefSeq" id="WP_024268518.1">
    <property type="nucleotide sequence ID" value="NC_023035.1"/>
</dbReference>
<name>V5WJ95_9SPIO</name>
<evidence type="ECO:0000256" key="5">
    <source>
        <dbReference type="ARBA" id="ARBA00022801"/>
    </source>
</evidence>
<dbReference type="CDD" id="cd03890">
    <property type="entry name" value="M20_pepD"/>
    <property type="match status" value="1"/>
</dbReference>
<keyword evidence="20" id="KW-1185">Reference proteome</keyword>
<feature type="domain" description="Peptidase M20 dimerisation" evidence="18">
    <location>
        <begin position="201"/>
        <end position="293"/>
    </location>
</feature>
<dbReference type="FunFam" id="3.40.630.10:FF:000015">
    <property type="entry name" value="Aminoacyl-histidine dipeptidase PepD"/>
    <property type="match status" value="1"/>
</dbReference>
<accession>V5WJ95</accession>
<dbReference type="GO" id="GO:0070573">
    <property type="term" value="F:metallodipeptidase activity"/>
    <property type="evidence" value="ECO:0007669"/>
    <property type="project" value="TreeGrafter"/>
</dbReference>
<dbReference type="EMBL" id="CP006939">
    <property type="protein sequence ID" value="AHC15614.1"/>
    <property type="molecule type" value="Genomic_DNA"/>
</dbReference>
<keyword evidence="19" id="KW-0224">Dipeptidase</keyword>
<dbReference type="InterPro" id="IPR001160">
    <property type="entry name" value="Peptidase_M20C"/>
</dbReference>
<evidence type="ECO:0000256" key="10">
    <source>
        <dbReference type="ARBA" id="ARBA00038976"/>
    </source>
</evidence>
<comment type="cofactor">
    <cofactor evidence="2">
        <name>Zn(2+)</name>
        <dbReference type="ChEBI" id="CHEBI:29105"/>
    </cofactor>
</comment>
<dbReference type="GO" id="GO:0006508">
    <property type="term" value="P:proteolysis"/>
    <property type="evidence" value="ECO:0007669"/>
    <property type="project" value="UniProtKB-KW"/>
</dbReference>
<comment type="similarity">
    <text evidence="12">Belongs to the peptidase M20C family.</text>
</comment>
<evidence type="ECO:0000313" key="19">
    <source>
        <dbReference type="EMBL" id="AHC15614.1"/>
    </source>
</evidence>
<gene>
    <name evidence="19" type="ORF">L21SP2_2253</name>
</gene>
<evidence type="ECO:0000256" key="9">
    <source>
        <dbReference type="ARBA" id="ARBA00036421"/>
    </source>
</evidence>
<evidence type="ECO:0000256" key="13">
    <source>
        <dbReference type="ARBA" id="ARBA00071271"/>
    </source>
</evidence>
<dbReference type="EC" id="3.4.13.18" evidence="10"/>
<dbReference type="InterPro" id="IPR011650">
    <property type="entry name" value="Peptidase_M20_dimer"/>
</dbReference>
<evidence type="ECO:0000256" key="12">
    <source>
        <dbReference type="ARBA" id="ARBA00061423"/>
    </source>
</evidence>
<organism evidence="19 20">
    <name type="scientific">Salinispira pacifica</name>
    <dbReference type="NCBI Taxonomy" id="1307761"/>
    <lineage>
        <taxon>Bacteria</taxon>
        <taxon>Pseudomonadati</taxon>
        <taxon>Spirochaetota</taxon>
        <taxon>Spirochaetia</taxon>
        <taxon>Spirochaetales</taxon>
        <taxon>Spirochaetaceae</taxon>
        <taxon>Salinispira</taxon>
    </lineage>
</organism>
<keyword evidence="7" id="KW-0482">Metalloprotease</keyword>
<evidence type="ECO:0000256" key="3">
    <source>
        <dbReference type="ARBA" id="ARBA00022670"/>
    </source>
</evidence>
<dbReference type="KEGG" id="slr:L21SP2_2253"/>
<evidence type="ECO:0000256" key="2">
    <source>
        <dbReference type="ARBA" id="ARBA00001947"/>
    </source>
</evidence>
<dbReference type="PANTHER" id="PTHR43501:SF1">
    <property type="entry name" value="CYTOSOL NON-SPECIFIC DIPEPTIDASE"/>
    <property type="match status" value="1"/>
</dbReference>
<dbReference type="AlphaFoldDB" id="V5WJ95"/>
<comment type="catalytic activity">
    <reaction evidence="9">
        <text>Hydrolysis of dipeptides, preferentially hydrophobic dipeptides including prolyl amino acids.</text>
        <dbReference type="EC" id="3.4.13.18"/>
    </reaction>
</comment>
<evidence type="ECO:0000256" key="7">
    <source>
        <dbReference type="ARBA" id="ARBA00023049"/>
    </source>
</evidence>
<dbReference type="GO" id="GO:0005829">
    <property type="term" value="C:cytosol"/>
    <property type="evidence" value="ECO:0007669"/>
    <property type="project" value="TreeGrafter"/>
</dbReference>
<dbReference type="InterPro" id="IPR002933">
    <property type="entry name" value="Peptidase_M20"/>
</dbReference>
<evidence type="ECO:0000256" key="4">
    <source>
        <dbReference type="ARBA" id="ARBA00022723"/>
    </source>
</evidence>
<evidence type="ECO:0000256" key="6">
    <source>
        <dbReference type="ARBA" id="ARBA00022833"/>
    </source>
</evidence>
<dbReference type="PATRIC" id="fig|1307761.3.peg.2246"/>
<evidence type="ECO:0000256" key="15">
    <source>
        <dbReference type="ARBA" id="ARBA00076004"/>
    </source>
</evidence>
<evidence type="ECO:0000256" key="14">
    <source>
        <dbReference type="ARBA" id="ARBA00075285"/>
    </source>
</evidence>
<keyword evidence="8" id="KW-0170">Cobalt</keyword>
<dbReference type="GO" id="GO:0046872">
    <property type="term" value="F:metal ion binding"/>
    <property type="evidence" value="ECO:0007669"/>
    <property type="project" value="UniProtKB-KW"/>
</dbReference>
<dbReference type="Proteomes" id="UP000018680">
    <property type="component" value="Chromosome"/>
</dbReference>
<proteinExistence type="inferred from homology"/>
<keyword evidence="4" id="KW-0479">Metal-binding</keyword>
<dbReference type="FunFam" id="3.40.630.10:FF:000018">
    <property type="entry name" value="Aminoacyl-histidine dipeptidase PepD"/>
    <property type="match status" value="1"/>
</dbReference>
<evidence type="ECO:0000256" key="1">
    <source>
        <dbReference type="ARBA" id="ARBA00001941"/>
    </source>
</evidence>
<dbReference type="NCBIfam" id="TIGR01893">
    <property type="entry name" value="aa-his-dipept"/>
    <property type="match status" value="1"/>
</dbReference>
<dbReference type="Pfam" id="PF07687">
    <property type="entry name" value="M20_dimer"/>
    <property type="match status" value="1"/>
</dbReference>
<reference evidence="19 20" key="1">
    <citation type="journal article" date="2015" name="Stand. Genomic Sci.">
        <title>Complete genome sequence and description of Salinispira pacifica gen. nov., sp. nov., a novel spirochaete isolated form a hypersaline microbial mat.</title>
        <authorList>
            <person name="Ben Hania W."/>
            <person name="Joseph M."/>
            <person name="Schumann P."/>
            <person name="Bunk B."/>
            <person name="Fiebig A."/>
            <person name="Sproer C."/>
            <person name="Klenk H.P."/>
            <person name="Fardeau M.L."/>
            <person name="Spring S."/>
        </authorList>
    </citation>
    <scope>NUCLEOTIDE SEQUENCE [LARGE SCALE GENOMIC DNA]</scope>
    <source>
        <strain evidence="19 20">L21-RPul-D2</strain>
    </source>
</reference>
<evidence type="ECO:0000313" key="20">
    <source>
        <dbReference type="Proteomes" id="UP000018680"/>
    </source>
</evidence>
<evidence type="ECO:0000256" key="17">
    <source>
        <dbReference type="ARBA" id="ARBA00078074"/>
    </source>
</evidence>
<evidence type="ECO:0000256" key="16">
    <source>
        <dbReference type="ARBA" id="ARBA00077688"/>
    </source>
</evidence>
<dbReference type="PIRSF" id="PIRSF016599">
    <property type="entry name" value="Xaa-His_dipept"/>
    <property type="match status" value="1"/>
</dbReference>
<keyword evidence="6" id="KW-0862">Zinc</keyword>
<evidence type="ECO:0000259" key="18">
    <source>
        <dbReference type="Pfam" id="PF07687"/>
    </source>
</evidence>